<accession>A0A392WBX1</accession>
<organism evidence="1 2">
    <name type="scientific">Trifolium medium</name>
    <dbReference type="NCBI Taxonomy" id="97028"/>
    <lineage>
        <taxon>Eukaryota</taxon>
        <taxon>Viridiplantae</taxon>
        <taxon>Streptophyta</taxon>
        <taxon>Embryophyta</taxon>
        <taxon>Tracheophyta</taxon>
        <taxon>Spermatophyta</taxon>
        <taxon>Magnoliopsida</taxon>
        <taxon>eudicotyledons</taxon>
        <taxon>Gunneridae</taxon>
        <taxon>Pentapetalae</taxon>
        <taxon>rosids</taxon>
        <taxon>fabids</taxon>
        <taxon>Fabales</taxon>
        <taxon>Fabaceae</taxon>
        <taxon>Papilionoideae</taxon>
        <taxon>50 kb inversion clade</taxon>
        <taxon>NPAAA clade</taxon>
        <taxon>Hologalegina</taxon>
        <taxon>IRL clade</taxon>
        <taxon>Trifolieae</taxon>
        <taxon>Trifolium</taxon>
    </lineage>
</organism>
<feature type="non-terminal residue" evidence="1">
    <location>
        <position position="30"/>
    </location>
</feature>
<sequence>MDWIGCWIGLPLSLSDGLPPLAVAGYAISW</sequence>
<name>A0A392WBX1_9FABA</name>
<evidence type="ECO:0000313" key="2">
    <source>
        <dbReference type="Proteomes" id="UP000265520"/>
    </source>
</evidence>
<protein>
    <submittedName>
        <fullName evidence="1">Uncharacterized protein</fullName>
    </submittedName>
</protein>
<dbReference type="AlphaFoldDB" id="A0A392WBX1"/>
<comment type="caution">
    <text evidence="1">The sequence shown here is derived from an EMBL/GenBank/DDBJ whole genome shotgun (WGS) entry which is preliminary data.</text>
</comment>
<keyword evidence="2" id="KW-1185">Reference proteome</keyword>
<proteinExistence type="predicted"/>
<evidence type="ECO:0000313" key="1">
    <source>
        <dbReference type="EMBL" id="MCI97927.1"/>
    </source>
</evidence>
<reference evidence="1 2" key="1">
    <citation type="journal article" date="2018" name="Front. Plant Sci.">
        <title>Red Clover (Trifolium pratense) and Zigzag Clover (T. medium) - A Picture of Genomic Similarities and Differences.</title>
        <authorList>
            <person name="Dluhosova J."/>
            <person name="Istvanek J."/>
            <person name="Nedelnik J."/>
            <person name="Repkova J."/>
        </authorList>
    </citation>
    <scope>NUCLEOTIDE SEQUENCE [LARGE SCALE GENOMIC DNA]</scope>
    <source>
        <strain evidence="2">cv. 10/8</strain>
        <tissue evidence="1">Leaf</tissue>
    </source>
</reference>
<dbReference type="EMBL" id="LXQA011458515">
    <property type="protein sequence ID" value="MCI97927.1"/>
    <property type="molecule type" value="Genomic_DNA"/>
</dbReference>
<dbReference type="Proteomes" id="UP000265520">
    <property type="component" value="Unassembled WGS sequence"/>
</dbReference>